<keyword evidence="2" id="KW-1185">Reference proteome</keyword>
<gene>
    <name evidence="1" type="ORF">Vadar_032498</name>
</gene>
<evidence type="ECO:0000313" key="1">
    <source>
        <dbReference type="EMBL" id="KAH7867363.1"/>
    </source>
</evidence>
<organism evidence="1 2">
    <name type="scientific">Vaccinium darrowii</name>
    <dbReference type="NCBI Taxonomy" id="229202"/>
    <lineage>
        <taxon>Eukaryota</taxon>
        <taxon>Viridiplantae</taxon>
        <taxon>Streptophyta</taxon>
        <taxon>Embryophyta</taxon>
        <taxon>Tracheophyta</taxon>
        <taxon>Spermatophyta</taxon>
        <taxon>Magnoliopsida</taxon>
        <taxon>eudicotyledons</taxon>
        <taxon>Gunneridae</taxon>
        <taxon>Pentapetalae</taxon>
        <taxon>asterids</taxon>
        <taxon>Ericales</taxon>
        <taxon>Ericaceae</taxon>
        <taxon>Vaccinioideae</taxon>
        <taxon>Vaccinieae</taxon>
        <taxon>Vaccinium</taxon>
    </lineage>
</organism>
<comment type="caution">
    <text evidence="1">The sequence shown here is derived from an EMBL/GenBank/DDBJ whole genome shotgun (WGS) entry which is preliminary data.</text>
</comment>
<evidence type="ECO:0000313" key="2">
    <source>
        <dbReference type="Proteomes" id="UP000828048"/>
    </source>
</evidence>
<proteinExistence type="predicted"/>
<sequence length="133" mass="14965">MTKSVAEEISEKLCESVAASLEAKKLASFTKISSTVQGLDDDAALQVRKLYEELVELWPDASIELNALYVEQKIGRGHCTAGMRSQYELNDPQDLYIMILTHIWIPISLHYPPCATKKLQVEMNHVSTRGCIR</sequence>
<accession>A0ACB7ZNA5</accession>
<protein>
    <submittedName>
        <fullName evidence="1">Uncharacterized protein</fullName>
    </submittedName>
</protein>
<reference evidence="1 2" key="1">
    <citation type="journal article" date="2021" name="Hortic Res">
        <title>High-quality reference genome and annotation aids understanding of berry development for evergreen blueberry (Vaccinium darrowii).</title>
        <authorList>
            <person name="Yu J."/>
            <person name="Hulse-Kemp A.M."/>
            <person name="Babiker E."/>
            <person name="Staton M."/>
        </authorList>
    </citation>
    <scope>NUCLEOTIDE SEQUENCE [LARGE SCALE GENOMIC DNA]</scope>
    <source>
        <strain evidence="2">cv. NJ 8807/NJ 8810</strain>
        <tissue evidence="1">Young leaf</tissue>
    </source>
</reference>
<dbReference type="EMBL" id="CM037159">
    <property type="protein sequence ID" value="KAH7867363.1"/>
    <property type="molecule type" value="Genomic_DNA"/>
</dbReference>
<name>A0ACB7ZNA5_9ERIC</name>
<dbReference type="Proteomes" id="UP000828048">
    <property type="component" value="Chromosome 9"/>
</dbReference>